<dbReference type="PANTHER" id="PTHR43004">
    <property type="entry name" value="TRK SYSTEM POTASSIUM UPTAKE PROTEIN"/>
    <property type="match status" value="1"/>
</dbReference>
<accession>A0A975ZMM4</accession>
<proteinExistence type="predicted"/>
<dbReference type="InterPro" id="IPR036188">
    <property type="entry name" value="FAD/NAD-bd_sf"/>
</dbReference>
<evidence type="ECO:0000313" key="6">
    <source>
        <dbReference type="Proteomes" id="UP000182932"/>
    </source>
</evidence>
<protein>
    <submittedName>
        <fullName evidence="5">3-(3-hydroxy-phenyl)propionate hydroxylase</fullName>
    </submittedName>
</protein>
<evidence type="ECO:0000313" key="5">
    <source>
        <dbReference type="EMBL" id="SEJ06582.1"/>
    </source>
</evidence>
<dbReference type="InterPro" id="IPR002938">
    <property type="entry name" value="FAD-bd"/>
</dbReference>
<comment type="cofactor">
    <cofactor evidence="1">
        <name>FAD</name>
        <dbReference type="ChEBI" id="CHEBI:57692"/>
    </cofactor>
</comment>
<dbReference type="AlphaFoldDB" id="A0A975ZMM4"/>
<dbReference type="SUPFAM" id="SSF51905">
    <property type="entry name" value="FAD/NAD(P)-binding domain"/>
    <property type="match status" value="1"/>
</dbReference>
<evidence type="ECO:0000259" key="4">
    <source>
        <dbReference type="Pfam" id="PF01494"/>
    </source>
</evidence>
<gene>
    <name evidence="5" type="ORF">SAMN04487940_103116</name>
</gene>
<dbReference type="EMBL" id="FNYY01000003">
    <property type="protein sequence ID" value="SEJ06582.1"/>
    <property type="molecule type" value="Genomic_DNA"/>
</dbReference>
<dbReference type="InterPro" id="IPR050641">
    <property type="entry name" value="RIFMO-like"/>
</dbReference>
<dbReference type="NCBIfam" id="NF006002">
    <property type="entry name" value="PRK08132.1"/>
    <property type="match status" value="1"/>
</dbReference>
<organism evidence="5 6">
    <name type="scientific">Marinovum algicola</name>
    <dbReference type="NCBI Taxonomy" id="42444"/>
    <lineage>
        <taxon>Bacteria</taxon>
        <taxon>Pseudomonadati</taxon>
        <taxon>Pseudomonadota</taxon>
        <taxon>Alphaproteobacteria</taxon>
        <taxon>Rhodobacterales</taxon>
        <taxon>Roseobacteraceae</taxon>
        <taxon>Marinovum</taxon>
    </lineage>
</organism>
<dbReference type="Pfam" id="PF01494">
    <property type="entry name" value="FAD_binding_3"/>
    <property type="match status" value="1"/>
</dbReference>
<dbReference type="RefSeq" id="WP_074835576.1">
    <property type="nucleotide sequence ID" value="NZ_FNYY01000003.1"/>
</dbReference>
<evidence type="ECO:0000256" key="2">
    <source>
        <dbReference type="ARBA" id="ARBA00022630"/>
    </source>
</evidence>
<dbReference type="PANTHER" id="PTHR43004:SF19">
    <property type="entry name" value="BINDING MONOOXYGENASE, PUTATIVE (JCVI)-RELATED"/>
    <property type="match status" value="1"/>
</dbReference>
<dbReference type="GO" id="GO:0016709">
    <property type="term" value="F:oxidoreductase activity, acting on paired donors, with incorporation or reduction of molecular oxygen, NAD(P)H as one donor, and incorporation of one atom of oxygen"/>
    <property type="evidence" value="ECO:0007669"/>
    <property type="project" value="UniProtKB-ARBA"/>
</dbReference>
<evidence type="ECO:0000256" key="3">
    <source>
        <dbReference type="ARBA" id="ARBA00022827"/>
    </source>
</evidence>
<reference evidence="5 6" key="1">
    <citation type="submission" date="2016-10" db="EMBL/GenBank/DDBJ databases">
        <authorList>
            <person name="Varghese N."/>
            <person name="Submissions S."/>
        </authorList>
    </citation>
    <scope>NUCLEOTIDE SEQUENCE [LARGE SCALE GENOMIC DNA]</scope>
    <source>
        <strain evidence="5 6">FF3</strain>
    </source>
</reference>
<dbReference type="GO" id="GO:0071949">
    <property type="term" value="F:FAD binding"/>
    <property type="evidence" value="ECO:0007669"/>
    <property type="project" value="InterPro"/>
</dbReference>
<feature type="domain" description="FAD-binding" evidence="4">
    <location>
        <begin position="30"/>
        <end position="368"/>
    </location>
</feature>
<comment type="caution">
    <text evidence="5">The sequence shown here is derived from an EMBL/GenBank/DDBJ whole genome shotgun (WGS) entry which is preliminary data.</text>
</comment>
<dbReference type="Gene3D" id="3.50.50.60">
    <property type="entry name" value="FAD/NAD(P)-binding domain"/>
    <property type="match status" value="1"/>
</dbReference>
<keyword evidence="3" id="KW-0274">FAD</keyword>
<dbReference type="Gene3D" id="3.30.70.2450">
    <property type="match status" value="1"/>
</dbReference>
<keyword evidence="2" id="KW-0285">Flavoprotein</keyword>
<dbReference type="Proteomes" id="UP000182932">
    <property type="component" value="Unassembled WGS sequence"/>
</dbReference>
<dbReference type="GeneID" id="80817476"/>
<evidence type="ECO:0000256" key="1">
    <source>
        <dbReference type="ARBA" id="ARBA00001974"/>
    </source>
</evidence>
<keyword evidence="6" id="KW-1185">Reference proteome</keyword>
<dbReference type="PRINTS" id="PR00420">
    <property type="entry name" value="RNGMNOXGNASE"/>
</dbReference>
<name>A0A975ZMM4_9RHOB</name>
<sequence>MFDDRYTVAHKIYPYERSPDQDKASAVRHPVVIVGGGPVGIATALDLGQQGVPVLVLDDHEGIGQGSRAICFSKRSLEIADRYGCAGPMIDKGVVWNLGKVFHRDEKVFEFNLLPEEGHKYPAFINLQQPYFERFMVDRLRQLQAAGAPIQLRGKNRVDGIEVHDDHVVLEVMTPDGPYSLEADWLVACDGANSPLRTRLGYEFTGKVFQDSFLIADIRMTGDTEFPTERWFWFEPSHGQGASTLLHKQPDGVWRVDFQIGWDIDRKEEMKEDNIRRRLDAFLGPVRYEIVWSSIYTFQSKRMARFRHGPVIFAGDAAHQVSPFGARGANSGMQDADNLGWKLGLVVQGKAPAKLLDSYSDERVHGADENILNSTRSTDFITPKSEISKIFRDAVLGLARTVAFARPLVNSGRLSVPCVYDGLSLNGPDALTGGPARTRVGAPMVDAPAGDDWLLGLLGGDFRLMTIDAEAPERLEVDRITVTRVALSAKGNPDLAARYLGDATSAVYLMRPDQHVAARWPGFDAAEVTRALKIATRRA</sequence>